<dbReference type="SMART" id="SM00854">
    <property type="entry name" value="PGA_cap"/>
    <property type="match status" value="1"/>
</dbReference>
<dbReference type="CDD" id="cd07381">
    <property type="entry name" value="MPP_CapA"/>
    <property type="match status" value="1"/>
</dbReference>
<evidence type="ECO:0000313" key="5">
    <source>
        <dbReference type="EMBL" id="NNG37875.1"/>
    </source>
</evidence>
<dbReference type="InterPro" id="IPR019079">
    <property type="entry name" value="Capsule_synth_CapA"/>
</dbReference>
<gene>
    <name evidence="5" type="ORF">HJ588_01115</name>
</gene>
<feature type="region of interest" description="Disordered" evidence="2">
    <location>
        <begin position="31"/>
        <end position="90"/>
    </location>
</feature>
<feature type="signal peptide" evidence="3">
    <location>
        <begin position="1"/>
        <end position="27"/>
    </location>
</feature>
<feature type="chain" id="PRO_5039455785" evidence="3">
    <location>
        <begin position="28"/>
        <end position="430"/>
    </location>
</feature>
<dbReference type="PANTHER" id="PTHR33393">
    <property type="entry name" value="POLYGLUTAMINE SYNTHESIS ACCESSORY PROTEIN RV0574C-RELATED"/>
    <property type="match status" value="1"/>
</dbReference>
<evidence type="ECO:0000256" key="1">
    <source>
        <dbReference type="ARBA" id="ARBA00005662"/>
    </source>
</evidence>
<evidence type="ECO:0000256" key="3">
    <source>
        <dbReference type="SAM" id="SignalP"/>
    </source>
</evidence>
<comment type="similarity">
    <text evidence="1">Belongs to the CapA family.</text>
</comment>
<name>A0A849ABH6_9MICO</name>
<dbReference type="AlphaFoldDB" id="A0A849ABH6"/>
<dbReference type="SUPFAM" id="SSF56300">
    <property type="entry name" value="Metallo-dependent phosphatases"/>
    <property type="match status" value="1"/>
</dbReference>
<keyword evidence="6" id="KW-1185">Reference proteome</keyword>
<organism evidence="5 6">
    <name type="scientific">Flexivirga aerilata</name>
    <dbReference type="NCBI Taxonomy" id="1656889"/>
    <lineage>
        <taxon>Bacteria</taxon>
        <taxon>Bacillati</taxon>
        <taxon>Actinomycetota</taxon>
        <taxon>Actinomycetes</taxon>
        <taxon>Micrococcales</taxon>
        <taxon>Dermacoccaceae</taxon>
        <taxon>Flexivirga</taxon>
    </lineage>
</organism>
<accession>A0A849ABH6</accession>
<evidence type="ECO:0000259" key="4">
    <source>
        <dbReference type="SMART" id="SM00854"/>
    </source>
</evidence>
<keyword evidence="3" id="KW-0732">Signal</keyword>
<dbReference type="Proteomes" id="UP000557772">
    <property type="component" value="Unassembled WGS sequence"/>
</dbReference>
<dbReference type="PANTHER" id="PTHR33393:SF13">
    <property type="entry name" value="PGA BIOSYNTHESIS PROTEIN CAPA"/>
    <property type="match status" value="1"/>
</dbReference>
<evidence type="ECO:0000256" key="2">
    <source>
        <dbReference type="SAM" id="MobiDB-lite"/>
    </source>
</evidence>
<dbReference type="EMBL" id="JABENB010000001">
    <property type="protein sequence ID" value="NNG37875.1"/>
    <property type="molecule type" value="Genomic_DNA"/>
</dbReference>
<comment type="caution">
    <text evidence="5">The sequence shown here is derived from an EMBL/GenBank/DDBJ whole genome shotgun (WGS) entry which is preliminary data.</text>
</comment>
<dbReference type="Gene3D" id="3.60.21.10">
    <property type="match status" value="1"/>
</dbReference>
<feature type="domain" description="Capsule synthesis protein CapA" evidence="4">
    <location>
        <begin position="96"/>
        <end position="350"/>
    </location>
</feature>
<dbReference type="InterPro" id="IPR052169">
    <property type="entry name" value="CW_Biosynth-Accessory"/>
</dbReference>
<dbReference type="RefSeq" id="WP_171151155.1">
    <property type="nucleotide sequence ID" value="NZ_JABENB010000001.1"/>
</dbReference>
<sequence>MRAHFGGSRRVLAAVAATGLLGLTACSGGGSGAGAPASASGGGATSQGAAGGPSTAPGSSAPGSSASASSGSSGSAESSGPAQPAPRVTGKPASVTVLVSGDELPHPQLIADARRNAGGKGYDFSPMFAGVKDTVSAADVAICQMEAPLTRTDTDLSHGISINGPHEFATAIKGAGYDGCSTANNHAFDRGLAGARSTREIMQEVGLKAAGPGPDASTPGQPVFYEAKGLKIAQLSYSWTLDNTIGNQTKLPNGAPWFGKNLYLVVGVAGIVNDAKAARAQGADLVLVSMHWGIEYTPQVSPEQRQFATGILNSGQVDYIIGNHPHEVQPCEKINGKLVNYSLGNAISSQGAGVLSLPAATQDGVLMNVTFNRDAAGNVSISEKFHPTYVDRLRGHVIQLVTPTSNPQSWQRTTSVLTANGNPCGAQAVQ</sequence>
<dbReference type="Pfam" id="PF09587">
    <property type="entry name" value="PGA_cap"/>
    <property type="match status" value="1"/>
</dbReference>
<feature type="compositionally biased region" description="Gly residues" evidence="2">
    <location>
        <begin position="40"/>
        <end position="51"/>
    </location>
</feature>
<evidence type="ECO:0000313" key="6">
    <source>
        <dbReference type="Proteomes" id="UP000557772"/>
    </source>
</evidence>
<dbReference type="InterPro" id="IPR029052">
    <property type="entry name" value="Metallo-depent_PP-like"/>
</dbReference>
<dbReference type="PROSITE" id="PS51257">
    <property type="entry name" value="PROKAR_LIPOPROTEIN"/>
    <property type="match status" value="1"/>
</dbReference>
<reference evidence="5 6" key="1">
    <citation type="submission" date="2020-05" db="EMBL/GenBank/DDBJ databases">
        <title>Flexivirga sp. ID2601S isolated from air conditioner.</title>
        <authorList>
            <person name="Kim D.H."/>
        </authorList>
    </citation>
    <scope>NUCLEOTIDE SEQUENCE [LARGE SCALE GENOMIC DNA]</scope>
    <source>
        <strain evidence="5 6">ID2601S</strain>
    </source>
</reference>
<protein>
    <submittedName>
        <fullName evidence="5">CapA family protein</fullName>
    </submittedName>
</protein>
<feature type="compositionally biased region" description="Low complexity" evidence="2">
    <location>
        <begin position="52"/>
        <end position="82"/>
    </location>
</feature>
<proteinExistence type="inferred from homology"/>